<gene>
    <name evidence="11" type="ORF">PEDI_54320</name>
</gene>
<reference evidence="11 12" key="1">
    <citation type="submission" date="2021-12" db="EMBL/GenBank/DDBJ databases">
        <title>Genome sequencing of bacteria with rrn-lacking chromosome and rrn-plasmid.</title>
        <authorList>
            <person name="Anda M."/>
            <person name="Iwasaki W."/>
        </authorList>
    </citation>
    <scope>NUCLEOTIDE SEQUENCE [LARGE SCALE GENOMIC DNA]</scope>
    <source>
        <strain evidence="11 12">NBRC 15940</strain>
    </source>
</reference>
<dbReference type="EMBL" id="BQKE01000007">
    <property type="protein sequence ID" value="GJM64880.1"/>
    <property type="molecule type" value="Genomic_DNA"/>
</dbReference>
<dbReference type="PANTHER" id="PTHR13460">
    <property type="match status" value="1"/>
</dbReference>
<feature type="domain" description="Malectin" evidence="10">
    <location>
        <begin position="323"/>
        <end position="425"/>
    </location>
</feature>
<dbReference type="InterPro" id="IPR008979">
    <property type="entry name" value="Galactose-bd-like_sf"/>
</dbReference>
<dbReference type="InterPro" id="IPR039155">
    <property type="entry name" value="MLEC"/>
</dbReference>
<dbReference type="Proteomes" id="UP001310022">
    <property type="component" value="Unassembled WGS sequence"/>
</dbReference>
<keyword evidence="4" id="KW-0732">Signal</keyword>
<keyword evidence="9" id="KW-0119">Carbohydrate metabolism</keyword>
<accession>A0AAN4W688</accession>
<evidence type="ECO:0000256" key="1">
    <source>
        <dbReference type="ARBA" id="ARBA00004115"/>
    </source>
</evidence>
<feature type="domain" description="Malectin" evidence="10">
    <location>
        <begin position="460"/>
        <end position="553"/>
    </location>
</feature>
<comment type="caution">
    <text evidence="11">The sequence shown here is derived from an EMBL/GenBank/DDBJ whole genome shotgun (WGS) entry which is preliminary data.</text>
</comment>
<dbReference type="PANTHER" id="PTHR13460:SF0">
    <property type="entry name" value="MALECTIN"/>
    <property type="match status" value="1"/>
</dbReference>
<sequence>MKDQAIQIKTLITATLLMLLGFQAWSQEGIRKIHRIIEGEGVPELDYDSGEEFGTIRSKLFVWDDKVFFTNGDLYVYFYDPINEAIKKTEAFNPFTVMRYKNSLLMNSMEAWYLYQNGTIENVWYESANYDEFEFLYLNPYWPEVFGADENYFYYRHDKMNYLNPIVGEDGEIKFQQIYATYFDGEKFMVGEVREPGTPASDYLLNDVQWLDRRLFDARYGASEIKGSDSPPLSEFLDTPFENHYEELPEDIQAMATGLLAVKVNGKYYFDIIEGGYLWLCEYSPREVIASQNLKINAGGNTEVNGYRPDAELKITGPSRTYQTSKGEDVLYNSHRYGKDFQYQLPLPNGRYEVSLIFKEVYHDKIGKRIFCVDLQGENIIKDYSPNPIEGVIHKKFTAEVTDEKLNIRFYTGKFGIDNAMISAITIQPDFTKDKKINAGSSVTNPAMDLGEGIDRYYTSGKSYSKDGTDFIENTERYGKDFSYCIPVKEAGIYKVSLYFNDFYWAENNQEVIEPYQDGFFSYTPRKRRFNVDINGIRVLDDFDLWDRIELTERNFYVEATDSLKIRFFLGDYGLDHAKVNAISWEKSVPAPVYIDAGASSYLRASAYYYQPELGYNSERRRFLPEDGYFQGGERYSVFGKRYRYNRGQGFYYWITQIDENTYNYSGYSERPPSLPYNDEDTNDAIKTERYGRDFSYCLPTIPGESYDLKLIFAEIYFKREGQRIFQVDIDGRQVISNLDIIKEAGGPYIEITKDLSFTAQHQTTKIRFYTGAEGVNNAKISGILLEPGDSNERMLTEELQLPEEENSLVSPNPVVNNIIRINKSAVAGEIEGIALVSMDGRMMEYTVVNEDNEVVEISPVNNLGNQMIKVRVRGSLGSKSVTVLRR</sequence>
<dbReference type="SUPFAM" id="SSF49785">
    <property type="entry name" value="Galactose-binding domain-like"/>
    <property type="match status" value="1"/>
</dbReference>
<evidence type="ECO:0000256" key="7">
    <source>
        <dbReference type="ARBA" id="ARBA00023136"/>
    </source>
</evidence>
<dbReference type="AlphaFoldDB" id="A0AAN4W688"/>
<dbReference type="GO" id="GO:0016020">
    <property type="term" value="C:membrane"/>
    <property type="evidence" value="ECO:0007669"/>
    <property type="project" value="TreeGrafter"/>
</dbReference>
<evidence type="ECO:0000259" key="10">
    <source>
        <dbReference type="Pfam" id="PF11721"/>
    </source>
</evidence>
<evidence type="ECO:0000256" key="8">
    <source>
        <dbReference type="ARBA" id="ARBA00023180"/>
    </source>
</evidence>
<feature type="domain" description="Malectin" evidence="10">
    <location>
        <begin position="671"/>
        <end position="784"/>
    </location>
</feature>
<evidence type="ECO:0000256" key="2">
    <source>
        <dbReference type="ARBA" id="ARBA00009141"/>
    </source>
</evidence>
<proteinExistence type="inferred from homology"/>
<evidence type="ECO:0000256" key="4">
    <source>
        <dbReference type="ARBA" id="ARBA00022729"/>
    </source>
</evidence>
<keyword evidence="12" id="KW-1185">Reference proteome</keyword>
<name>A0AAN4W688_9BACT</name>
<dbReference type="GO" id="GO:0030246">
    <property type="term" value="F:carbohydrate binding"/>
    <property type="evidence" value="ECO:0007669"/>
    <property type="project" value="InterPro"/>
</dbReference>
<dbReference type="RefSeq" id="WP_338239931.1">
    <property type="nucleotide sequence ID" value="NZ_BQKE01000007.1"/>
</dbReference>
<keyword evidence="6" id="KW-1133">Transmembrane helix</keyword>
<keyword evidence="5" id="KW-0256">Endoplasmic reticulum</keyword>
<evidence type="ECO:0000256" key="9">
    <source>
        <dbReference type="ARBA" id="ARBA00023277"/>
    </source>
</evidence>
<comment type="subcellular location">
    <subcellularLocation>
        <location evidence="1">Endoplasmic reticulum membrane</location>
        <topology evidence="1">Single-pass type I membrane protein</topology>
    </subcellularLocation>
</comment>
<comment type="similarity">
    <text evidence="2">Belongs to the malectin family.</text>
</comment>
<evidence type="ECO:0000256" key="3">
    <source>
        <dbReference type="ARBA" id="ARBA00022692"/>
    </source>
</evidence>
<organism evidence="11 12">
    <name type="scientific">Persicobacter diffluens</name>
    <dbReference type="NCBI Taxonomy" id="981"/>
    <lineage>
        <taxon>Bacteria</taxon>
        <taxon>Pseudomonadati</taxon>
        <taxon>Bacteroidota</taxon>
        <taxon>Cytophagia</taxon>
        <taxon>Cytophagales</taxon>
        <taxon>Persicobacteraceae</taxon>
        <taxon>Persicobacter</taxon>
    </lineage>
</organism>
<evidence type="ECO:0000313" key="11">
    <source>
        <dbReference type="EMBL" id="GJM64880.1"/>
    </source>
</evidence>
<dbReference type="Pfam" id="PF11721">
    <property type="entry name" value="Malectin"/>
    <property type="match status" value="3"/>
</dbReference>
<evidence type="ECO:0000256" key="5">
    <source>
        <dbReference type="ARBA" id="ARBA00022824"/>
    </source>
</evidence>
<protein>
    <recommendedName>
        <fullName evidence="10">Malectin domain-containing protein</fullName>
    </recommendedName>
</protein>
<evidence type="ECO:0000256" key="6">
    <source>
        <dbReference type="ARBA" id="ARBA00022989"/>
    </source>
</evidence>
<keyword evidence="8" id="KW-0325">Glycoprotein</keyword>
<keyword evidence="7" id="KW-0472">Membrane</keyword>
<evidence type="ECO:0000313" key="12">
    <source>
        <dbReference type="Proteomes" id="UP001310022"/>
    </source>
</evidence>
<dbReference type="Gene3D" id="2.60.120.430">
    <property type="entry name" value="Galactose-binding lectin"/>
    <property type="match status" value="3"/>
</dbReference>
<keyword evidence="3" id="KW-0812">Transmembrane</keyword>
<dbReference type="InterPro" id="IPR021720">
    <property type="entry name" value="Malectin_dom"/>
</dbReference>